<keyword evidence="11 18" id="KW-1133">Transmembrane helix</keyword>
<feature type="transmembrane region" description="Helical" evidence="18">
    <location>
        <begin position="21"/>
        <end position="39"/>
    </location>
</feature>
<keyword evidence="7 18" id="KW-0812">Transmembrane</keyword>
<keyword evidence="8" id="KW-0999">Mitochondrion inner membrane</keyword>
<dbReference type="InterPro" id="IPR001750">
    <property type="entry name" value="ND/Mrp_TM"/>
</dbReference>
<keyword evidence="13" id="KW-0830">Ubiquinone</keyword>
<comment type="catalytic activity">
    <reaction evidence="17">
        <text>a ubiquinone + NADH + 5 H(+)(in) = a ubiquinol + NAD(+) + 4 H(+)(out)</text>
        <dbReference type="Rhea" id="RHEA:29091"/>
        <dbReference type="Rhea" id="RHEA-COMP:9565"/>
        <dbReference type="Rhea" id="RHEA-COMP:9566"/>
        <dbReference type="ChEBI" id="CHEBI:15378"/>
        <dbReference type="ChEBI" id="CHEBI:16389"/>
        <dbReference type="ChEBI" id="CHEBI:17976"/>
        <dbReference type="ChEBI" id="CHEBI:57540"/>
        <dbReference type="ChEBI" id="CHEBI:57945"/>
        <dbReference type="EC" id="7.1.1.2"/>
    </reaction>
</comment>
<dbReference type="EMBL" id="HF548558">
    <property type="protein sequence ID" value="CCO25776.1"/>
    <property type="molecule type" value="Genomic_DNA"/>
</dbReference>
<comment type="similarity">
    <text evidence="2">Belongs to the complex I subunit 2 family.</text>
</comment>
<evidence type="ECO:0000256" key="11">
    <source>
        <dbReference type="ARBA" id="ARBA00022989"/>
    </source>
</evidence>
<feature type="domain" description="NADH:quinone oxidoreductase/Mrp antiporter transmembrane" evidence="19">
    <location>
        <begin position="16"/>
        <end position="275"/>
    </location>
</feature>
<evidence type="ECO:0000256" key="5">
    <source>
        <dbReference type="ARBA" id="ARBA00022448"/>
    </source>
</evidence>
<keyword evidence="14 20" id="KW-0496">Mitochondrion</keyword>
<feature type="transmembrane region" description="Helical" evidence="18">
    <location>
        <begin position="178"/>
        <end position="198"/>
    </location>
</feature>
<evidence type="ECO:0000256" key="18">
    <source>
        <dbReference type="SAM" id="Phobius"/>
    </source>
</evidence>
<feature type="transmembrane region" description="Helical" evidence="18">
    <location>
        <begin position="312"/>
        <end position="333"/>
    </location>
</feature>
<gene>
    <name evidence="20" type="primary">nad2</name>
</gene>
<feature type="transmembrane region" description="Helical" evidence="18">
    <location>
        <begin position="121"/>
        <end position="139"/>
    </location>
</feature>
<evidence type="ECO:0000256" key="3">
    <source>
        <dbReference type="ARBA" id="ARBA00012944"/>
    </source>
</evidence>
<name>S0DFE4_HALSF</name>
<keyword evidence="9" id="KW-1278">Translocase</keyword>
<sequence>MLLLVCVSVFCFFSCKNVLYMWIFLELVSLLVLFYVILLGLRDVNLVGVVIYFLLQALGGVMFVMGIMFDFCVYGNLVSVLSPVSYVCLFFMVLGLLLKMGIYPFYFWVARVYVLMEGKQCFYVGVYSKIIPLLLFFFASGVLGMGFLFFLAMFSVVLSGVLGVFMTDVRGLMGLSSVGHSGWFLVSMLGGIIMFFFYFCFYAFFNYLVFFGMSFRGVNVFFNFGRGQTGGWGLKLLVFLVFFSIGGFAPSLGFFLKVFLMGSVLSIWGFLYCVLFLLLGGGVVFFYCRVLQFLFSVNSNYGVLRVGVNKDVFCGLWVVILFVFLLFFLVFFYV</sequence>
<evidence type="ECO:0000313" key="20">
    <source>
        <dbReference type="EMBL" id="CCO25776.1"/>
    </source>
</evidence>
<evidence type="ECO:0000256" key="15">
    <source>
        <dbReference type="ARBA" id="ARBA00023136"/>
    </source>
</evidence>
<dbReference type="EC" id="7.1.1.2" evidence="3"/>
<feature type="transmembrane region" description="Helical" evidence="18">
    <location>
        <begin position="46"/>
        <end position="69"/>
    </location>
</feature>
<reference evidence="20" key="1">
    <citation type="journal article" date="2013" name="Genome Biol. Evol.">
        <title>Deep Sequencing of Mixed Total DNA without Barcodes Allows Efficient Assembly of Highly Plastic Ascidian Mitochondrial Genomes.</title>
        <authorList>
            <person name="Rubinstein N."/>
            <person name="Feldstein T."/>
            <person name="Shenkar N."/>
            <person name="Botero Castro F."/>
            <person name="Griggio F."/>
            <person name="Mastrototaro F."/>
            <person name="Delsuc F."/>
            <person name="Douzery E.J.P."/>
            <person name="Gissi C."/>
            <person name="Huchon D."/>
        </authorList>
    </citation>
    <scope>NUCLEOTIDE SEQUENCE</scope>
    <source>
        <tissue evidence="20">Gonad</tissue>
    </source>
</reference>
<feature type="transmembrane region" description="Helical" evidence="18">
    <location>
        <begin position="266"/>
        <end position="291"/>
    </location>
</feature>
<evidence type="ECO:0000256" key="16">
    <source>
        <dbReference type="ARBA" id="ARBA00031028"/>
    </source>
</evidence>
<geneLocation type="mitochondrion" evidence="20"/>
<protein>
    <recommendedName>
        <fullName evidence="4">NADH-ubiquinone oxidoreductase chain 2</fullName>
        <ecNumber evidence="3">7.1.1.2</ecNumber>
    </recommendedName>
    <alternativeName>
        <fullName evidence="16">NADH dehydrogenase subunit 2</fullName>
    </alternativeName>
</protein>
<feature type="transmembrane region" description="Helical" evidence="18">
    <location>
        <begin position="89"/>
        <end position="109"/>
    </location>
</feature>
<feature type="transmembrane region" description="Helical" evidence="18">
    <location>
        <begin position="145"/>
        <end position="166"/>
    </location>
</feature>
<evidence type="ECO:0000256" key="2">
    <source>
        <dbReference type="ARBA" id="ARBA00007012"/>
    </source>
</evidence>
<evidence type="ECO:0000256" key="8">
    <source>
        <dbReference type="ARBA" id="ARBA00022792"/>
    </source>
</evidence>
<evidence type="ECO:0000256" key="4">
    <source>
        <dbReference type="ARBA" id="ARBA00021008"/>
    </source>
</evidence>
<dbReference type="InterPro" id="IPR050175">
    <property type="entry name" value="Complex_I_Subunit_2"/>
</dbReference>
<evidence type="ECO:0000256" key="17">
    <source>
        <dbReference type="ARBA" id="ARBA00049551"/>
    </source>
</evidence>
<keyword evidence="5" id="KW-0813">Transport</keyword>
<proteinExistence type="inferred from homology"/>
<keyword evidence="10" id="KW-0249">Electron transport</keyword>
<evidence type="ECO:0000256" key="13">
    <source>
        <dbReference type="ARBA" id="ARBA00023075"/>
    </source>
</evidence>
<dbReference type="PANTHER" id="PTHR46552:SF1">
    <property type="entry name" value="NADH-UBIQUINONE OXIDOREDUCTASE CHAIN 2"/>
    <property type="match status" value="1"/>
</dbReference>
<evidence type="ECO:0000256" key="6">
    <source>
        <dbReference type="ARBA" id="ARBA00022660"/>
    </source>
</evidence>
<evidence type="ECO:0000256" key="12">
    <source>
        <dbReference type="ARBA" id="ARBA00023027"/>
    </source>
</evidence>
<evidence type="ECO:0000259" key="19">
    <source>
        <dbReference type="Pfam" id="PF00361"/>
    </source>
</evidence>
<keyword evidence="15 18" id="KW-0472">Membrane</keyword>
<dbReference type="GO" id="GO:0006120">
    <property type="term" value="P:mitochondrial electron transport, NADH to ubiquinone"/>
    <property type="evidence" value="ECO:0007669"/>
    <property type="project" value="TreeGrafter"/>
</dbReference>
<evidence type="ECO:0000256" key="9">
    <source>
        <dbReference type="ARBA" id="ARBA00022967"/>
    </source>
</evidence>
<dbReference type="AlphaFoldDB" id="S0DFE4"/>
<organism evidence="20">
    <name type="scientific">Halocynthia spinosa</name>
    <name type="common">Spiny ascidian</name>
    <dbReference type="NCBI Taxonomy" id="569430"/>
    <lineage>
        <taxon>Eukaryota</taxon>
        <taxon>Metazoa</taxon>
        <taxon>Chordata</taxon>
        <taxon>Tunicata</taxon>
        <taxon>Ascidiacea</taxon>
        <taxon>Stolidobranchia</taxon>
        <taxon>Pyuridae</taxon>
        <taxon>Halocynthia</taxon>
    </lineage>
</organism>
<dbReference type="GO" id="GO:0008137">
    <property type="term" value="F:NADH dehydrogenase (ubiquinone) activity"/>
    <property type="evidence" value="ECO:0007669"/>
    <property type="project" value="UniProtKB-EC"/>
</dbReference>
<comment type="subcellular location">
    <subcellularLocation>
        <location evidence="1">Mitochondrion inner membrane</location>
        <topology evidence="1">Multi-pass membrane protein</topology>
    </subcellularLocation>
</comment>
<evidence type="ECO:0000256" key="1">
    <source>
        <dbReference type="ARBA" id="ARBA00004448"/>
    </source>
</evidence>
<evidence type="ECO:0000256" key="10">
    <source>
        <dbReference type="ARBA" id="ARBA00022982"/>
    </source>
</evidence>
<accession>S0DFE4</accession>
<evidence type="ECO:0000256" key="7">
    <source>
        <dbReference type="ARBA" id="ARBA00022692"/>
    </source>
</evidence>
<feature type="transmembrane region" description="Helical" evidence="18">
    <location>
        <begin position="236"/>
        <end position="260"/>
    </location>
</feature>
<dbReference type="PANTHER" id="PTHR46552">
    <property type="entry name" value="NADH-UBIQUINONE OXIDOREDUCTASE CHAIN 2"/>
    <property type="match status" value="1"/>
</dbReference>
<keyword evidence="12" id="KW-0520">NAD</keyword>
<evidence type="ECO:0000256" key="14">
    <source>
        <dbReference type="ARBA" id="ARBA00023128"/>
    </source>
</evidence>
<feature type="transmembrane region" description="Helical" evidence="18">
    <location>
        <begin position="204"/>
        <end position="224"/>
    </location>
</feature>
<keyword evidence="6" id="KW-0679">Respiratory chain</keyword>
<dbReference type="Pfam" id="PF00361">
    <property type="entry name" value="Proton_antipo_M"/>
    <property type="match status" value="1"/>
</dbReference>
<dbReference type="GO" id="GO:0005743">
    <property type="term" value="C:mitochondrial inner membrane"/>
    <property type="evidence" value="ECO:0007669"/>
    <property type="project" value="UniProtKB-SubCell"/>
</dbReference>